<dbReference type="InterPro" id="IPR041581">
    <property type="entry name" value="Glyoxalase_6"/>
</dbReference>
<dbReference type="EMBL" id="JASATX010000001">
    <property type="protein sequence ID" value="MDI2097751.1"/>
    <property type="molecule type" value="Genomic_DNA"/>
</dbReference>
<dbReference type="Gene3D" id="3.10.180.10">
    <property type="entry name" value="2,3-Dihydroxybiphenyl 1,2-Dioxygenase, domain 1"/>
    <property type="match status" value="1"/>
</dbReference>
<dbReference type="InterPro" id="IPR029068">
    <property type="entry name" value="Glyas_Bleomycin-R_OHBP_Dase"/>
</dbReference>
<dbReference type="Pfam" id="PF18029">
    <property type="entry name" value="Glyoxalase_6"/>
    <property type="match status" value="1"/>
</dbReference>
<evidence type="ECO:0000313" key="2">
    <source>
        <dbReference type="EMBL" id="MDI2097751.1"/>
    </source>
</evidence>
<sequence length="124" mass="13631">MNEPSVGRLQAVVLDCPDPSALAQFYAGLLALAVDSTDDEWVSITGNGARLSFQRVEGYRPPEWPGQVVPQQLHLDIEVDDMQRAHDRALELGARQADPSVDPLSADFVVYLDPAGHPFCLFQE</sequence>
<evidence type="ECO:0000259" key="1">
    <source>
        <dbReference type="PROSITE" id="PS51819"/>
    </source>
</evidence>
<dbReference type="RefSeq" id="WP_281487531.1">
    <property type="nucleotide sequence ID" value="NZ_JASATX010000001.1"/>
</dbReference>
<protein>
    <submittedName>
        <fullName evidence="2">VOC family protein</fullName>
    </submittedName>
</protein>
<evidence type="ECO:0000313" key="3">
    <source>
        <dbReference type="Proteomes" id="UP001321506"/>
    </source>
</evidence>
<dbReference type="PANTHER" id="PTHR35908:SF1">
    <property type="entry name" value="CONSERVED PROTEIN"/>
    <property type="match status" value="1"/>
</dbReference>
<proteinExistence type="predicted"/>
<feature type="domain" description="VOC" evidence="1">
    <location>
        <begin position="8"/>
        <end position="124"/>
    </location>
</feature>
<accession>A0AAW6T521</accession>
<keyword evidence="3" id="KW-1185">Reference proteome</keyword>
<dbReference type="CDD" id="cd06587">
    <property type="entry name" value="VOC"/>
    <property type="match status" value="1"/>
</dbReference>
<dbReference type="PROSITE" id="PS51819">
    <property type="entry name" value="VOC"/>
    <property type="match status" value="1"/>
</dbReference>
<dbReference type="Proteomes" id="UP001321506">
    <property type="component" value="Unassembled WGS sequence"/>
</dbReference>
<dbReference type="AlphaFoldDB" id="A0AAW6T521"/>
<dbReference type="PANTHER" id="PTHR35908">
    <property type="entry name" value="HYPOTHETICAL FUSION PROTEIN"/>
    <property type="match status" value="1"/>
</dbReference>
<dbReference type="InterPro" id="IPR037523">
    <property type="entry name" value="VOC_core"/>
</dbReference>
<gene>
    <name evidence="2" type="ORF">QF206_02045</name>
</gene>
<organism evidence="2 3">
    <name type="scientific">Ruicaihuangia caeni</name>
    <dbReference type="NCBI Taxonomy" id="3042517"/>
    <lineage>
        <taxon>Bacteria</taxon>
        <taxon>Bacillati</taxon>
        <taxon>Actinomycetota</taxon>
        <taxon>Actinomycetes</taxon>
        <taxon>Micrococcales</taxon>
        <taxon>Microbacteriaceae</taxon>
        <taxon>Ruicaihuangia</taxon>
    </lineage>
</organism>
<dbReference type="SUPFAM" id="SSF54593">
    <property type="entry name" value="Glyoxalase/Bleomycin resistance protein/Dihydroxybiphenyl dioxygenase"/>
    <property type="match status" value="1"/>
</dbReference>
<reference evidence="2 3" key="1">
    <citation type="submission" date="2023-04" db="EMBL/GenBank/DDBJ databases">
        <title>Klugiella caeni sp. nov. isolated from the sludge of biochemical tank.</title>
        <authorList>
            <person name="Geng K."/>
        </authorList>
    </citation>
    <scope>NUCLEOTIDE SEQUENCE [LARGE SCALE GENOMIC DNA]</scope>
    <source>
        <strain evidence="2 3">YN-L-19</strain>
    </source>
</reference>
<comment type="caution">
    <text evidence="2">The sequence shown here is derived from an EMBL/GenBank/DDBJ whole genome shotgun (WGS) entry which is preliminary data.</text>
</comment>
<name>A0AAW6T521_9MICO</name>